<reference evidence="3" key="2">
    <citation type="submission" date="2025-08" db="UniProtKB">
        <authorList>
            <consortium name="RefSeq"/>
        </authorList>
    </citation>
    <scope>IDENTIFICATION</scope>
    <source>
        <tissue evidence="3">Leaf</tissue>
    </source>
</reference>
<dbReference type="Proteomes" id="UP000694864">
    <property type="component" value="Chromosome 17"/>
</dbReference>
<dbReference type="PANTHER" id="PTHR31111">
    <property type="entry name" value="BNAA05G37150D PROTEIN-RELATED"/>
    <property type="match status" value="1"/>
</dbReference>
<name>A0ABM1R651_CAMSA</name>
<dbReference type="NCBIfam" id="TIGR01640">
    <property type="entry name" value="F_box_assoc_1"/>
    <property type="match status" value="1"/>
</dbReference>
<feature type="domain" description="F-box associated beta-propeller type 3" evidence="1">
    <location>
        <begin position="16"/>
        <end position="308"/>
    </location>
</feature>
<sequence length="338" mass="38318">MFRRPYVTELLSAPPRLLLAVVRDGEWSFFSSPQPSDPYGNTSPVAAAYFQMKLFSEDMIPYGCSYTSGLIYFPDMLISKLSVPVICHPSTGQYAILPKLYSFRNSTSFLGFDRIGKQFKVLSEAYPFSDERVHHKVLTLGTGKLRWRSDIHCPPYDRSLSDGICINGVLYYLASTVCESSYVIVCFDARCFCDQYSYKLISYKGKLGGISWSYVGSTLELRMLILEDVKKHEWSRYVYSLGENAIVDPKNVDIVGVTAATGEIVLCEKYSSSRPFCVFYFNPQKNTLQRVEIQGLEKKSKVYVFLDYAQDLNSNDTKQLLSSLVNQGINISTERPKP</sequence>
<keyword evidence="2" id="KW-1185">Reference proteome</keyword>
<dbReference type="InterPro" id="IPR013187">
    <property type="entry name" value="F-box-assoc_dom_typ3"/>
</dbReference>
<dbReference type="GeneID" id="104759580"/>
<accession>A0ABM1R651</accession>
<evidence type="ECO:0000313" key="3">
    <source>
        <dbReference type="RefSeq" id="XP_019094489.1"/>
    </source>
</evidence>
<dbReference type="RefSeq" id="XP_019094489.1">
    <property type="nucleotide sequence ID" value="XM_019238944.1"/>
</dbReference>
<dbReference type="Pfam" id="PF08268">
    <property type="entry name" value="FBA_3"/>
    <property type="match status" value="1"/>
</dbReference>
<evidence type="ECO:0000259" key="1">
    <source>
        <dbReference type="Pfam" id="PF08268"/>
    </source>
</evidence>
<protein>
    <submittedName>
        <fullName evidence="3">F-box protein At3g57590-like</fullName>
    </submittedName>
</protein>
<dbReference type="InterPro" id="IPR017451">
    <property type="entry name" value="F-box-assoc_interact_dom"/>
</dbReference>
<dbReference type="PANTHER" id="PTHR31111:SF130">
    <property type="entry name" value="F-BOX ASSOCIATED UBIQUITINATION EFFECTOR FAMILY PROTEIN"/>
    <property type="match status" value="1"/>
</dbReference>
<evidence type="ECO:0000313" key="2">
    <source>
        <dbReference type="Proteomes" id="UP000694864"/>
    </source>
</evidence>
<organism evidence="2 3">
    <name type="scientific">Camelina sativa</name>
    <name type="common">False flax</name>
    <name type="synonym">Myagrum sativum</name>
    <dbReference type="NCBI Taxonomy" id="90675"/>
    <lineage>
        <taxon>Eukaryota</taxon>
        <taxon>Viridiplantae</taxon>
        <taxon>Streptophyta</taxon>
        <taxon>Embryophyta</taxon>
        <taxon>Tracheophyta</taxon>
        <taxon>Spermatophyta</taxon>
        <taxon>Magnoliopsida</taxon>
        <taxon>eudicotyledons</taxon>
        <taxon>Gunneridae</taxon>
        <taxon>Pentapetalae</taxon>
        <taxon>rosids</taxon>
        <taxon>malvids</taxon>
        <taxon>Brassicales</taxon>
        <taxon>Brassicaceae</taxon>
        <taxon>Camelineae</taxon>
        <taxon>Camelina</taxon>
    </lineage>
</organism>
<proteinExistence type="predicted"/>
<reference evidence="2" key="1">
    <citation type="journal article" date="2014" name="Nat. Commun.">
        <title>The emerging biofuel crop Camelina sativa retains a highly undifferentiated hexaploid genome structure.</title>
        <authorList>
            <person name="Kagale S."/>
            <person name="Koh C."/>
            <person name="Nixon J."/>
            <person name="Bollina V."/>
            <person name="Clarke W.E."/>
            <person name="Tuteja R."/>
            <person name="Spillane C."/>
            <person name="Robinson S.J."/>
            <person name="Links M.G."/>
            <person name="Clarke C."/>
            <person name="Higgins E.E."/>
            <person name="Huebert T."/>
            <person name="Sharpe A.G."/>
            <person name="Parkin I.A."/>
        </authorList>
    </citation>
    <scope>NUCLEOTIDE SEQUENCE [LARGE SCALE GENOMIC DNA]</scope>
    <source>
        <strain evidence="2">cv. DH55</strain>
    </source>
</reference>
<gene>
    <name evidence="3" type="primary">LOC104759580</name>
</gene>